<feature type="domain" description="Phage tail lysozyme" evidence="1">
    <location>
        <begin position="7"/>
        <end position="159"/>
    </location>
</feature>
<name>A0ABP6Z491_9ACTN</name>
<comment type="caution">
    <text evidence="2">The sequence shown here is derived from an EMBL/GenBank/DDBJ whole genome shotgun (WGS) entry which is preliminary data.</text>
</comment>
<dbReference type="Proteomes" id="UP001501222">
    <property type="component" value="Unassembled WGS sequence"/>
</dbReference>
<evidence type="ECO:0000259" key="1">
    <source>
        <dbReference type="Pfam" id="PF18013"/>
    </source>
</evidence>
<protein>
    <recommendedName>
        <fullName evidence="1">Phage tail lysozyme domain-containing protein</fullName>
    </recommendedName>
</protein>
<evidence type="ECO:0000313" key="2">
    <source>
        <dbReference type="EMBL" id="GAA3596191.1"/>
    </source>
</evidence>
<evidence type="ECO:0000313" key="3">
    <source>
        <dbReference type="Proteomes" id="UP001501222"/>
    </source>
</evidence>
<reference evidence="3" key="1">
    <citation type="journal article" date="2019" name="Int. J. Syst. Evol. Microbiol.">
        <title>The Global Catalogue of Microorganisms (GCM) 10K type strain sequencing project: providing services to taxonomists for standard genome sequencing and annotation.</title>
        <authorList>
            <consortium name="The Broad Institute Genomics Platform"/>
            <consortium name="The Broad Institute Genome Sequencing Center for Infectious Disease"/>
            <person name="Wu L."/>
            <person name="Ma J."/>
        </authorList>
    </citation>
    <scope>NUCLEOTIDE SEQUENCE [LARGE SCALE GENOMIC DNA]</scope>
    <source>
        <strain evidence="3">JCM 16928</strain>
    </source>
</reference>
<sequence>MVTRMASAVGVLVRRYGYPVNGAAGIVGNLWAESAVLPGRIEGSAVSTPMRAKDFAGVVRDFTPEEIMTRDVKLKLGPKLPGVGLAQWTSSARRANLFKHLYEGRELGTDVLFSVDAQLDYLEVELRTSYPGVHAVVSAAEVTVDAASDDIVYRFEIPGSILSGGKKLPRDDPKVQAVFKQRRVHGHKALAEYQA</sequence>
<keyword evidence="3" id="KW-1185">Reference proteome</keyword>
<organism evidence="2 3">
    <name type="scientific">Kribbella ginsengisoli</name>
    <dbReference type="NCBI Taxonomy" id="363865"/>
    <lineage>
        <taxon>Bacteria</taxon>
        <taxon>Bacillati</taxon>
        <taxon>Actinomycetota</taxon>
        <taxon>Actinomycetes</taxon>
        <taxon>Propionibacteriales</taxon>
        <taxon>Kribbellaceae</taxon>
        <taxon>Kribbella</taxon>
    </lineage>
</organism>
<dbReference type="Gene3D" id="1.10.530.10">
    <property type="match status" value="1"/>
</dbReference>
<proteinExistence type="predicted"/>
<dbReference type="EMBL" id="BAABAA010000019">
    <property type="protein sequence ID" value="GAA3596191.1"/>
    <property type="molecule type" value="Genomic_DNA"/>
</dbReference>
<accession>A0ABP6Z491</accession>
<dbReference type="InterPro" id="IPR041219">
    <property type="entry name" value="Phage_lysozyme2"/>
</dbReference>
<gene>
    <name evidence="2" type="ORF">GCM10022235_79480</name>
</gene>
<dbReference type="Pfam" id="PF18013">
    <property type="entry name" value="Phage_lysozyme2"/>
    <property type="match status" value="1"/>
</dbReference>